<keyword evidence="1" id="KW-0812">Transmembrane</keyword>
<dbReference type="InterPro" id="IPR001633">
    <property type="entry name" value="EAL_dom"/>
</dbReference>
<accession>A0ABQ1I156</accession>
<keyword evidence="5" id="KW-1185">Reference proteome</keyword>
<sequence>MSLLCVRLIDWKIWTRPNKDPHFDGKKAVYRFVFGANLTAIMWSIYVVTVIVNSNTSDINLSAHLIIVSAMAGGSATVLAGHKPTAIFFSFVLLVPASLALIASGIQEQRMLGILGLLFGVVMVAISKKTAVFTAQAMLLKNQNAVLVHEMEEQVEQRTQTIYQLSNLDPLTGLFNRTAFLKHLKLTLRVAQQQQQPLAVLFIDLDGFKKINDAIGHDIGDQVLTQTAQRLKHLPLNSKLLCRWGGDEFVMAVENCDELAAKLLGEELIDVLSAAYTFENNRFTVGATVGVALCPQHSRDGHSLIRLADTAMYAQKKRAPSYVGVFSKTLEKRIHRELTLKDGLSEAIELNQFHLLYQPIVRASDCHVVSFEALLRWTLNQENIPPDEFIAIAEQYGQIRHIGAWVLEQACKTASLWPKHIAVCVNVSVVQLQDDDFVALVVRLLERYQLSAERLHIEMTESVFTSDISFLSEQIQALQDLGVKVSIDDFGTGYSSLSSMQDLAVDTVKIDRSFVNNIDSNGHAIITAVMQIAKALDYSVVAEGIETQQQLESLRQLNVDYLQGYYFAKPLTEQAVQQLLSSSAAPKLIRGS</sequence>
<proteinExistence type="predicted"/>
<reference evidence="5" key="1">
    <citation type="journal article" date="2019" name="Int. J. Syst. Evol. Microbiol.">
        <title>The Global Catalogue of Microorganisms (GCM) 10K type strain sequencing project: providing services to taxonomists for standard genome sequencing and annotation.</title>
        <authorList>
            <consortium name="The Broad Institute Genomics Platform"/>
            <consortium name="The Broad Institute Genome Sequencing Center for Infectious Disease"/>
            <person name="Wu L."/>
            <person name="Ma J."/>
        </authorList>
    </citation>
    <scope>NUCLEOTIDE SEQUENCE [LARGE SCALE GENOMIC DNA]</scope>
    <source>
        <strain evidence="5">CGMCC 1.10131</strain>
    </source>
</reference>
<evidence type="ECO:0000259" key="3">
    <source>
        <dbReference type="PROSITE" id="PS50887"/>
    </source>
</evidence>
<comment type="caution">
    <text evidence="4">The sequence shown here is derived from an EMBL/GenBank/DDBJ whole genome shotgun (WGS) entry which is preliminary data.</text>
</comment>
<protein>
    <recommendedName>
        <fullName evidence="6">GGDEF-domain containing protein</fullName>
    </recommendedName>
</protein>
<dbReference type="InterPro" id="IPR043128">
    <property type="entry name" value="Rev_trsase/Diguanyl_cyclase"/>
</dbReference>
<evidence type="ECO:0008006" key="6">
    <source>
        <dbReference type="Google" id="ProtNLM"/>
    </source>
</evidence>
<organism evidence="4 5">
    <name type="scientific">Agarivorans gilvus</name>
    <dbReference type="NCBI Taxonomy" id="680279"/>
    <lineage>
        <taxon>Bacteria</taxon>
        <taxon>Pseudomonadati</taxon>
        <taxon>Pseudomonadota</taxon>
        <taxon>Gammaproteobacteria</taxon>
        <taxon>Alteromonadales</taxon>
        <taxon>Alteromonadaceae</taxon>
        <taxon>Agarivorans</taxon>
    </lineage>
</organism>
<dbReference type="Gene3D" id="3.20.20.450">
    <property type="entry name" value="EAL domain"/>
    <property type="match status" value="1"/>
</dbReference>
<dbReference type="SMART" id="SM00267">
    <property type="entry name" value="GGDEF"/>
    <property type="match status" value="1"/>
</dbReference>
<dbReference type="PANTHER" id="PTHR44757:SF2">
    <property type="entry name" value="BIOFILM ARCHITECTURE MAINTENANCE PROTEIN MBAA"/>
    <property type="match status" value="1"/>
</dbReference>
<dbReference type="EMBL" id="BMDY01000010">
    <property type="protein sequence ID" value="GGB06244.1"/>
    <property type="molecule type" value="Genomic_DNA"/>
</dbReference>
<dbReference type="InterPro" id="IPR000160">
    <property type="entry name" value="GGDEF_dom"/>
</dbReference>
<feature type="transmembrane region" description="Helical" evidence="1">
    <location>
        <begin position="86"/>
        <end position="104"/>
    </location>
</feature>
<dbReference type="PANTHER" id="PTHR44757">
    <property type="entry name" value="DIGUANYLATE CYCLASE DGCP"/>
    <property type="match status" value="1"/>
</dbReference>
<dbReference type="CDD" id="cd01948">
    <property type="entry name" value="EAL"/>
    <property type="match status" value="1"/>
</dbReference>
<dbReference type="PROSITE" id="PS50887">
    <property type="entry name" value="GGDEF"/>
    <property type="match status" value="1"/>
</dbReference>
<dbReference type="NCBIfam" id="TIGR00254">
    <property type="entry name" value="GGDEF"/>
    <property type="match status" value="1"/>
</dbReference>
<evidence type="ECO:0000259" key="2">
    <source>
        <dbReference type="PROSITE" id="PS50883"/>
    </source>
</evidence>
<keyword evidence="1" id="KW-1133">Transmembrane helix</keyword>
<feature type="transmembrane region" description="Helical" evidence="1">
    <location>
        <begin position="111"/>
        <end position="127"/>
    </location>
</feature>
<dbReference type="PROSITE" id="PS50883">
    <property type="entry name" value="EAL"/>
    <property type="match status" value="1"/>
</dbReference>
<feature type="domain" description="GGDEF" evidence="3">
    <location>
        <begin position="196"/>
        <end position="328"/>
    </location>
</feature>
<dbReference type="Pfam" id="PF00563">
    <property type="entry name" value="EAL"/>
    <property type="match status" value="1"/>
</dbReference>
<evidence type="ECO:0000313" key="5">
    <source>
        <dbReference type="Proteomes" id="UP000651977"/>
    </source>
</evidence>
<name>A0ABQ1I156_9ALTE</name>
<feature type="transmembrane region" description="Helical" evidence="1">
    <location>
        <begin position="59"/>
        <end position="80"/>
    </location>
</feature>
<dbReference type="CDD" id="cd01949">
    <property type="entry name" value="GGDEF"/>
    <property type="match status" value="1"/>
</dbReference>
<keyword evidence="1" id="KW-0472">Membrane</keyword>
<dbReference type="Pfam" id="PF00990">
    <property type="entry name" value="GGDEF"/>
    <property type="match status" value="1"/>
</dbReference>
<feature type="transmembrane region" description="Helical" evidence="1">
    <location>
        <begin position="28"/>
        <end position="52"/>
    </location>
</feature>
<dbReference type="InterPro" id="IPR035919">
    <property type="entry name" value="EAL_sf"/>
</dbReference>
<gene>
    <name evidence="4" type="ORF">GCM10007414_19420</name>
</gene>
<dbReference type="InterPro" id="IPR029787">
    <property type="entry name" value="Nucleotide_cyclase"/>
</dbReference>
<feature type="domain" description="EAL" evidence="2">
    <location>
        <begin position="337"/>
        <end position="584"/>
    </location>
</feature>
<dbReference type="Gene3D" id="3.30.70.270">
    <property type="match status" value="1"/>
</dbReference>
<dbReference type="SUPFAM" id="SSF141868">
    <property type="entry name" value="EAL domain-like"/>
    <property type="match status" value="1"/>
</dbReference>
<dbReference type="InterPro" id="IPR052155">
    <property type="entry name" value="Biofilm_reg_signaling"/>
</dbReference>
<evidence type="ECO:0000313" key="4">
    <source>
        <dbReference type="EMBL" id="GGB06244.1"/>
    </source>
</evidence>
<evidence type="ECO:0000256" key="1">
    <source>
        <dbReference type="SAM" id="Phobius"/>
    </source>
</evidence>
<dbReference type="SMART" id="SM00052">
    <property type="entry name" value="EAL"/>
    <property type="match status" value="1"/>
</dbReference>
<dbReference type="Proteomes" id="UP000651977">
    <property type="component" value="Unassembled WGS sequence"/>
</dbReference>
<dbReference type="SUPFAM" id="SSF55073">
    <property type="entry name" value="Nucleotide cyclase"/>
    <property type="match status" value="1"/>
</dbReference>